<protein>
    <submittedName>
        <fullName evidence="9">ABC transporter permease</fullName>
    </submittedName>
</protein>
<dbReference type="RefSeq" id="WP_346755275.1">
    <property type="nucleotide sequence ID" value="NZ_JAUJEA010000016.1"/>
</dbReference>
<evidence type="ECO:0000256" key="5">
    <source>
        <dbReference type="ARBA" id="ARBA00023136"/>
    </source>
</evidence>
<evidence type="ECO:0000259" key="7">
    <source>
        <dbReference type="Pfam" id="PF02687"/>
    </source>
</evidence>
<feature type="domain" description="MacB-like periplasmic core" evidence="8">
    <location>
        <begin position="20"/>
        <end position="233"/>
    </location>
</feature>
<sequence>MFKNYLTIAFRNILKHKTYSIINISGLAVGIAATIVIVLFAHNELTYDEFHENSEDTYLVYKERITPNGVQPTYDTWVPLLEQMQLDFPEVINGSRLVTGNASVNIHGKRFDDPCTYVDPEFFEVFTFPLVLGNNDNPLPDNNSIVISQELARKYFGQENPIGKELLVDFELNYKVTGVLANVPKNSSIELDLVLPIRSIPQYSDVEKNWNGSFLSTYIQLSENASAAGLEAKFPDFIVKIWDKETQQRTNFKLLPLLESYSTFIGDEKDSYILLYIALGIIIIACINFMNLATARSMERAKEIGMRKVMGAVKKQLIFQFLSEATIMSLMALILGILITEVAVPKVNGLFDLELNLPYFTEPVVLLILLVFGLLVGLMAGSYPAFYLSGFRILESIKGIFLQKLGGAGIRNILVIVQFAMSITLIVATIIIDKQLRFMKNADLSFNKENLLVVPVSQRDFPNDEETRTKLETFRNEITNHSAIIESSTSTHIPGRWSRSNVFVRPEGWEGDPMRMRYTYHDAGFFETYGIKLLDGPGFLPDAEGNQRESVVLNQAALKAFGWDDPNEKAIVIGDRKINVVGVIQDFHYETLRTEIQPILHFHRIPANAIHNYISLRINQSDFNHVRSFIEDKWQVLDPSQSFEYFFMDENLNQMYESEDRMLKMVTTFSSISIIIACLGLFGLSSFIIEKRRKEIGIRKVLGASVTKLAFSLCNSFTKLILIAFLVAVPVSYYSMNLWLSDFASRIDIGLGVFAATILMATIIAWITIAYKSIRAAVANPVEALRDE</sequence>
<dbReference type="Pfam" id="PF02687">
    <property type="entry name" value="FtsX"/>
    <property type="match status" value="2"/>
</dbReference>
<evidence type="ECO:0000313" key="9">
    <source>
        <dbReference type="EMBL" id="MDN5205253.1"/>
    </source>
</evidence>
<gene>
    <name evidence="9" type="ORF">QQ008_27970</name>
</gene>
<evidence type="ECO:0000256" key="6">
    <source>
        <dbReference type="SAM" id="Phobius"/>
    </source>
</evidence>
<dbReference type="PANTHER" id="PTHR30572:SF18">
    <property type="entry name" value="ABC-TYPE MACROLIDE FAMILY EXPORT SYSTEM PERMEASE COMPONENT 2"/>
    <property type="match status" value="1"/>
</dbReference>
<dbReference type="EMBL" id="JAUJEA010000016">
    <property type="protein sequence ID" value="MDN5205253.1"/>
    <property type="molecule type" value="Genomic_DNA"/>
</dbReference>
<feature type="transmembrane region" description="Helical" evidence="6">
    <location>
        <begin position="364"/>
        <end position="388"/>
    </location>
</feature>
<feature type="domain" description="ABC3 transporter permease C-terminal" evidence="7">
    <location>
        <begin position="668"/>
        <end position="780"/>
    </location>
</feature>
<keyword evidence="5 6" id="KW-0472">Membrane</keyword>
<accession>A0ABT8KYR6</accession>
<evidence type="ECO:0000256" key="3">
    <source>
        <dbReference type="ARBA" id="ARBA00022692"/>
    </source>
</evidence>
<keyword evidence="2" id="KW-1003">Cell membrane</keyword>
<dbReference type="PANTHER" id="PTHR30572">
    <property type="entry name" value="MEMBRANE COMPONENT OF TRANSPORTER-RELATED"/>
    <property type="match status" value="1"/>
</dbReference>
<feature type="transmembrane region" description="Helical" evidence="6">
    <location>
        <begin position="709"/>
        <end position="729"/>
    </location>
</feature>
<dbReference type="Pfam" id="PF12704">
    <property type="entry name" value="MacB_PCD"/>
    <property type="match status" value="1"/>
</dbReference>
<keyword evidence="4 6" id="KW-1133">Transmembrane helix</keyword>
<feature type="transmembrane region" description="Helical" evidence="6">
    <location>
        <begin position="273"/>
        <end position="296"/>
    </location>
</feature>
<reference evidence="9" key="1">
    <citation type="submission" date="2023-06" db="EMBL/GenBank/DDBJ databases">
        <title>Genomic of Parafulvivirga corallium.</title>
        <authorList>
            <person name="Wang G."/>
        </authorList>
    </citation>
    <scope>NUCLEOTIDE SEQUENCE</scope>
    <source>
        <strain evidence="9">BMA10</strain>
    </source>
</reference>
<proteinExistence type="predicted"/>
<evidence type="ECO:0000313" key="10">
    <source>
        <dbReference type="Proteomes" id="UP001172082"/>
    </source>
</evidence>
<keyword evidence="3 6" id="KW-0812">Transmembrane</keyword>
<feature type="transmembrane region" description="Helical" evidence="6">
    <location>
        <begin position="409"/>
        <end position="432"/>
    </location>
</feature>
<dbReference type="Proteomes" id="UP001172082">
    <property type="component" value="Unassembled WGS sequence"/>
</dbReference>
<evidence type="ECO:0000256" key="1">
    <source>
        <dbReference type="ARBA" id="ARBA00004651"/>
    </source>
</evidence>
<organism evidence="9 10">
    <name type="scientific">Splendidivirga corallicola</name>
    <dbReference type="NCBI Taxonomy" id="3051826"/>
    <lineage>
        <taxon>Bacteria</taxon>
        <taxon>Pseudomonadati</taxon>
        <taxon>Bacteroidota</taxon>
        <taxon>Cytophagia</taxon>
        <taxon>Cytophagales</taxon>
        <taxon>Splendidivirgaceae</taxon>
        <taxon>Splendidivirga</taxon>
    </lineage>
</organism>
<comment type="subcellular location">
    <subcellularLocation>
        <location evidence="1">Cell membrane</location>
        <topology evidence="1">Multi-pass membrane protein</topology>
    </subcellularLocation>
</comment>
<evidence type="ECO:0000259" key="8">
    <source>
        <dbReference type="Pfam" id="PF12704"/>
    </source>
</evidence>
<name>A0ABT8KYR6_9BACT</name>
<feature type="transmembrane region" description="Helical" evidence="6">
    <location>
        <begin position="317"/>
        <end position="344"/>
    </location>
</feature>
<evidence type="ECO:0000256" key="2">
    <source>
        <dbReference type="ARBA" id="ARBA00022475"/>
    </source>
</evidence>
<feature type="transmembrane region" description="Helical" evidence="6">
    <location>
        <begin position="669"/>
        <end position="689"/>
    </location>
</feature>
<feature type="transmembrane region" description="Helical" evidence="6">
    <location>
        <begin position="749"/>
        <end position="771"/>
    </location>
</feature>
<feature type="domain" description="ABC3 transporter permease C-terminal" evidence="7">
    <location>
        <begin position="277"/>
        <end position="389"/>
    </location>
</feature>
<dbReference type="InterPro" id="IPR025857">
    <property type="entry name" value="MacB_PCD"/>
</dbReference>
<keyword evidence="10" id="KW-1185">Reference proteome</keyword>
<feature type="transmembrane region" description="Helical" evidence="6">
    <location>
        <begin position="21"/>
        <end position="41"/>
    </location>
</feature>
<comment type="caution">
    <text evidence="9">The sequence shown here is derived from an EMBL/GenBank/DDBJ whole genome shotgun (WGS) entry which is preliminary data.</text>
</comment>
<dbReference type="InterPro" id="IPR050250">
    <property type="entry name" value="Macrolide_Exporter_MacB"/>
</dbReference>
<evidence type="ECO:0000256" key="4">
    <source>
        <dbReference type="ARBA" id="ARBA00022989"/>
    </source>
</evidence>
<dbReference type="InterPro" id="IPR003838">
    <property type="entry name" value="ABC3_permease_C"/>
</dbReference>